<evidence type="ECO:0000256" key="1">
    <source>
        <dbReference type="SAM" id="MobiDB-lite"/>
    </source>
</evidence>
<evidence type="ECO:0000313" key="4">
    <source>
        <dbReference type="Proteomes" id="UP000217199"/>
    </source>
</evidence>
<dbReference type="Gene3D" id="1.10.510.10">
    <property type="entry name" value="Transferase(Phosphotransferase) domain 1"/>
    <property type="match status" value="1"/>
</dbReference>
<feature type="region of interest" description="Disordered" evidence="1">
    <location>
        <begin position="53"/>
        <end position="72"/>
    </location>
</feature>
<dbReference type="PANTHER" id="PTHR38248">
    <property type="entry name" value="FUNK1 6"/>
    <property type="match status" value="1"/>
</dbReference>
<feature type="domain" description="Fungal-type protein kinase" evidence="2">
    <location>
        <begin position="90"/>
        <end position="259"/>
    </location>
</feature>
<name>A0A286UF63_9AGAM</name>
<evidence type="ECO:0000259" key="2">
    <source>
        <dbReference type="Pfam" id="PF17667"/>
    </source>
</evidence>
<dbReference type="SUPFAM" id="SSF56112">
    <property type="entry name" value="Protein kinase-like (PK-like)"/>
    <property type="match status" value="1"/>
</dbReference>
<keyword evidence="4" id="KW-1185">Reference proteome</keyword>
<dbReference type="OrthoDB" id="3271139at2759"/>
<sequence>MGEGIRLAGSSNSVESPTREGSGAFGTTPSNNEASNVVHLDEIKKHFTLNQGFSLNNGRQESPGPIYTRSSFSGGSSSCRYNPYIRSITSSQPNPESDLQISRVSQNCIDFEEVATPFDNIDNINDMLLVTTDVLHTLRHVHSAGRIHRDISIGNIYLYNDRETQKKRGMIWNLEYVKEAGVGSQNNVRTGTPNFIAVEVVHQVYYFSKRPARAGKKLDDYIQEYKAYEKNRETNDTSKKVYYNYIHDLESVWWIVIWAFLNFEKKDARTDSYTTKRQRKLNKDKLFPGTIDNYYRFIFLNVWGSYSQTIECLPMYFKNLPTTLGTLADAITDIYRVKESNKKWNEKVPIVWDESSNIHETFICLLSRVDMKEFEMARVPGINVKTSHTPRIIDGIPPATQSNKRHTDSQDPEQCNKRQRFIKCKY</sequence>
<dbReference type="AlphaFoldDB" id="A0A286UF63"/>
<feature type="region of interest" description="Disordered" evidence="1">
    <location>
        <begin position="1"/>
        <end position="33"/>
    </location>
</feature>
<accession>A0A286UF63</accession>
<dbReference type="EMBL" id="NBII01000006">
    <property type="protein sequence ID" value="PAV18246.1"/>
    <property type="molecule type" value="Genomic_DNA"/>
</dbReference>
<dbReference type="Pfam" id="PF17667">
    <property type="entry name" value="Pkinase_fungal"/>
    <property type="match status" value="1"/>
</dbReference>
<protein>
    <recommendedName>
        <fullName evidence="2">Fungal-type protein kinase domain-containing protein</fullName>
    </recommendedName>
</protein>
<dbReference type="InParanoid" id="A0A286UF63"/>
<organism evidence="3 4">
    <name type="scientific">Pyrrhoderma noxium</name>
    <dbReference type="NCBI Taxonomy" id="2282107"/>
    <lineage>
        <taxon>Eukaryota</taxon>
        <taxon>Fungi</taxon>
        <taxon>Dikarya</taxon>
        <taxon>Basidiomycota</taxon>
        <taxon>Agaricomycotina</taxon>
        <taxon>Agaricomycetes</taxon>
        <taxon>Hymenochaetales</taxon>
        <taxon>Hymenochaetaceae</taxon>
        <taxon>Pyrrhoderma</taxon>
    </lineage>
</organism>
<dbReference type="PANTHER" id="PTHR38248:SF2">
    <property type="entry name" value="FUNK1 11"/>
    <property type="match status" value="1"/>
</dbReference>
<reference evidence="3 4" key="1">
    <citation type="journal article" date="2017" name="Mol. Ecol.">
        <title>Comparative and population genomic landscape of Phellinus noxius: A hypervariable fungus causing root rot in trees.</title>
        <authorList>
            <person name="Chung C.L."/>
            <person name="Lee T.J."/>
            <person name="Akiba M."/>
            <person name="Lee H.H."/>
            <person name="Kuo T.H."/>
            <person name="Liu D."/>
            <person name="Ke H.M."/>
            <person name="Yokoi T."/>
            <person name="Roa M.B."/>
            <person name="Lu M.J."/>
            <person name="Chang Y.Y."/>
            <person name="Ann P.J."/>
            <person name="Tsai J.N."/>
            <person name="Chen C.Y."/>
            <person name="Tzean S.S."/>
            <person name="Ota Y."/>
            <person name="Hattori T."/>
            <person name="Sahashi N."/>
            <person name="Liou R.F."/>
            <person name="Kikuchi T."/>
            <person name="Tsai I.J."/>
        </authorList>
    </citation>
    <scope>NUCLEOTIDE SEQUENCE [LARGE SCALE GENOMIC DNA]</scope>
    <source>
        <strain evidence="3 4">FFPRI411160</strain>
    </source>
</reference>
<gene>
    <name evidence="3" type="ORF">PNOK_0673200</name>
</gene>
<dbReference type="Proteomes" id="UP000217199">
    <property type="component" value="Unassembled WGS sequence"/>
</dbReference>
<feature type="region of interest" description="Disordered" evidence="1">
    <location>
        <begin position="394"/>
        <end position="414"/>
    </location>
</feature>
<proteinExistence type="predicted"/>
<dbReference type="InterPro" id="IPR040976">
    <property type="entry name" value="Pkinase_fungal"/>
</dbReference>
<comment type="caution">
    <text evidence="3">The sequence shown here is derived from an EMBL/GenBank/DDBJ whole genome shotgun (WGS) entry which is preliminary data.</text>
</comment>
<dbReference type="InterPro" id="IPR011009">
    <property type="entry name" value="Kinase-like_dom_sf"/>
</dbReference>
<evidence type="ECO:0000313" key="3">
    <source>
        <dbReference type="EMBL" id="PAV18246.1"/>
    </source>
</evidence>